<organism evidence="17 18">
    <name type="scientific">Tetrapyrgos nigripes</name>
    <dbReference type="NCBI Taxonomy" id="182062"/>
    <lineage>
        <taxon>Eukaryota</taxon>
        <taxon>Fungi</taxon>
        <taxon>Dikarya</taxon>
        <taxon>Basidiomycota</taxon>
        <taxon>Agaricomycotina</taxon>
        <taxon>Agaricomycetes</taxon>
        <taxon>Agaricomycetidae</taxon>
        <taxon>Agaricales</taxon>
        <taxon>Marasmiineae</taxon>
        <taxon>Marasmiaceae</taxon>
        <taxon>Tetrapyrgos</taxon>
    </lineage>
</organism>
<keyword evidence="13" id="KW-0325">Glycoprotein</keyword>
<dbReference type="PANTHER" id="PTHR46300:SF2">
    <property type="entry name" value="CYTOCHROME P450 MONOOXYGENASE ALNH-RELATED"/>
    <property type="match status" value="1"/>
</dbReference>
<evidence type="ECO:0000256" key="9">
    <source>
        <dbReference type="ARBA" id="ARBA00023002"/>
    </source>
</evidence>
<dbReference type="GO" id="GO:0016705">
    <property type="term" value="F:oxidoreductase activity, acting on paired donors, with incorporation or reduction of molecular oxygen"/>
    <property type="evidence" value="ECO:0007669"/>
    <property type="project" value="InterPro"/>
</dbReference>
<evidence type="ECO:0000256" key="3">
    <source>
        <dbReference type="ARBA" id="ARBA00005179"/>
    </source>
</evidence>
<evidence type="ECO:0008006" key="19">
    <source>
        <dbReference type="Google" id="ProtNLM"/>
    </source>
</evidence>
<dbReference type="PRINTS" id="PR00385">
    <property type="entry name" value="P450"/>
</dbReference>
<evidence type="ECO:0000256" key="11">
    <source>
        <dbReference type="ARBA" id="ARBA00023033"/>
    </source>
</evidence>
<gene>
    <name evidence="17" type="ORF">D9758_002853</name>
</gene>
<keyword evidence="10 14" id="KW-0408">Iron</keyword>
<dbReference type="InterPro" id="IPR017972">
    <property type="entry name" value="Cyt_P450_CS"/>
</dbReference>
<dbReference type="AlphaFoldDB" id="A0A8H5GPX2"/>
<evidence type="ECO:0000313" key="17">
    <source>
        <dbReference type="EMBL" id="KAF5368852.1"/>
    </source>
</evidence>
<dbReference type="EMBL" id="JAACJM010000014">
    <property type="protein sequence ID" value="KAF5368852.1"/>
    <property type="molecule type" value="Genomic_DNA"/>
</dbReference>
<evidence type="ECO:0000313" key="18">
    <source>
        <dbReference type="Proteomes" id="UP000559256"/>
    </source>
</evidence>
<keyword evidence="8" id="KW-1133">Transmembrane helix</keyword>
<dbReference type="Gene3D" id="1.10.630.10">
    <property type="entry name" value="Cytochrome P450"/>
    <property type="match status" value="1"/>
</dbReference>
<evidence type="ECO:0000256" key="16">
    <source>
        <dbReference type="SAM" id="MobiDB-lite"/>
    </source>
</evidence>
<evidence type="ECO:0000256" key="4">
    <source>
        <dbReference type="ARBA" id="ARBA00010617"/>
    </source>
</evidence>
<dbReference type="GO" id="GO:0016020">
    <property type="term" value="C:membrane"/>
    <property type="evidence" value="ECO:0007669"/>
    <property type="project" value="UniProtKB-SubCell"/>
</dbReference>
<reference evidence="17 18" key="1">
    <citation type="journal article" date="2020" name="ISME J.">
        <title>Uncovering the hidden diversity of litter-decomposition mechanisms in mushroom-forming fungi.</title>
        <authorList>
            <person name="Floudas D."/>
            <person name="Bentzer J."/>
            <person name="Ahren D."/>
            <person name="Johansson T."/>
            <person name="Persson P."/>
            <person name="Tunlid A."/>
        </authorList>
    </citation>
    <scope>NUCLEOTIDE SEQUENCE [LARGE SCALE GENOMIC DNA]</scope>
    <source>
        <strain evidence="17 18">CBS 291.85</strain>
    </source>
</reference>
<comment type="cofactor">
    <cofactor evidence="1 14">
        <name>heme</name>
        <dbReference type="ChEBI" id="CHEBI:30413"/>
    </cofactor>
</comment>
<evidence type="ECO:0000256" key="7">
    <source>
        <dbReference type="ARBA" id="ARBA00022723"/>
    </source>
</evidence>
<evidence type="ECO:0000256" key="8">
    <source>
        <dbReference type="ARBA" id="ARBA00022989"/>
    </source>
</evidence>
<evidence type="ECO:0000256" key="15">
    <source>
        <dbReference type="RuleBase" id="RU000461"/>
    </source>
</evidence>
<keyword evidence="11 15" id="KW-0503">Monooxygenase</keyword>
<protein>
    <recommendedName>
        <fullName evidence="19">Cytochrome P450</fullName>
    </recommendedName>
</protein>
<evidence type="ECO:0000256" key="5">
    <source>
        <dbReference type="ARBA" id="ARBA00022617"/>
    </source>
</evidence>
<dbReference type="InterPro" id="IPR036396">
    <property type="entry name" value="Cyt_P450_sf"/>
</dbReference>
<dbReference type="SUPFAM" id="SSF48264">
    <property type="entry name" value="Cytochrome P450"/>
    <property type="match status" value="1"/>
</dbReference>
<dbReference type="GO" id="GO:0004497">
    <property type="term" value="F:monooxygenase activity"/>
    <property type="evidence" value="ECO:0007669"/>
    <property type="project" value="UniProtKB-KW"/>
</dbReference>
<dbReference type="PANTHER" id="PTHR46300">
    <property type="entry name" value="P450, PUTATIVE (EUROFUNG)-RELATED-RELATED"/>
    <property type="match status" value="1"/>
</dbReference>
<dbReference type="PRINTS" id="PR00463">
    <property type="entry name" value="EP450I"/>
</dbReference>
<dbReference type="OrthoDB" id="2789670at2759"/>
<evidence type="ECO:0000256" key="6">
    <source>
        <dbReference type="ARBA" id="ARBA00022692"/>
    </source>
</evidence>
<keyword evidence="6" id="KW-0812">Transmembrane</keyword>
<dbReference type="GO" id="GO:0020037">
    <property type="term" value="F:heme binding"/>
    <property type="evidence" value="ECO:0007669"/>
    <property type="project" value="InterPro"/>
</dbReference>
<keyword evidence="18" id="KW-1185">Reference proteome</keyword>
<evidence type="ECO:0000256" key="10">
    <source>
        <dbReference type="ARBA" id="ARBA00023004"/>
    </source>
</evidence>
<proteinExistence type="inferred from homology"/>
<dbReference type="InterPro" id="IPR002401">
    <property type="entry name" value="Cyt_P450_E_grp-I"/>
</dbReference>
<evidence type="ECO:0000256" key="14">
    <source>
        <dbReference type="PIRSR" id="PIRSR602401-1"/>
    </source>
</evidence>
<dbReference type="Pfam" id="PF00067">
    <property type="entry name" value="p450"/>
    <property type="match status" value="1"/>
</dbReference>
<keyword evidence="5 14" id="KW-0349">Heme</keyword>
<name>A0A8H5GPX2_9AGAR</name>
<sequence>MEPMDLFKIIGIFVLSVLFFLFSKRPSARFPPGPSRIPVFGSLFQILSEVDFTQCWLAFSKWKQLYGPLVYLDIAGQSLVILNSRKVVKDLLDHRASKYSDRPPNLVGGKYMTGHLNMVFMHYGESWRKMRRASETVLGPRVATNYHRKQTDESVLLAFGILNRPDSWKFQANRAASSSILSTVYDLPSIQSPDDPSIAFMEDFVHRTTLAMLPGSHLANMFPVLDYLPDYMSKWRTRAQNDFKRYTSTFQEMFLKIKNRSRNGMEQGPSFCATLVESEARHRMSDEESAWLAGVLYGAGQETSTSVLHWFFLSMVFFPEVQQRAQDELDRVVGRSRLPSFADMKHLPYIVAIINELQRWRPVVPIGIPHALIEDDYYEGYLIPKGTITVANVWSLNHDPEIYGPDADQFRPERHLDENGSLKDPKDDGHFTFGFGQRVCVGRYVANNFLFISCAMILWAMQIEPVKDAKGNSILPDPDSTAGGNGLGMPEQAK</sequence>
<dbReference type="CDD" id="cd11065">
    <property type="entry name" value="CYP64-like"/>
    <property type="match status" value="1"/>
</dbReference>
<keyword evidence="9 15" id="KW-0560">Oxidoreductase</keyword>
<dbReference type="InterPro" id="IPR050364">
    <property type="entry name" value="Cytochrome_P450_fung"/>
</dbReference>
<keyword evidence="7 14" id="KW-0479">Metal-binding</keyword>
<dbReference type="GO" id="GO:0005506">
    <property type="term" value="F:iron ion binding"/>
    <property type="evidence" value="ECO:0007669"/>
    <property type="project" value="InterPro"/>
</dbReference>
<dbReference type="InterPro" id="IPR001128">
    <property type="entry name" value="Cyt_P450"/>
</dbReference>
<comment type="caution">
    <text evidence="17">The sequence shown here is derived from an EMBL/GenBank/DDBJ whole genome shotgun (WGS) entry which is preliminary data.</text>
</comment>
<evidence type="ECO:0000256" key="13">
    <source>
        <dbReference type="ARBA" id="ARBA00023180"/>
    </source>
</evidence>
<evidence type="ECO:0000256" key="12">
    <source>
        <dbReference type="ARBA" id="ARBA00023136"/>
    </source>
</evidence>
<comment type="subcellular location">
    <subcellularLocation>
        <location evidence="2">Membrane</location>
        <topology evidence="2">Single-pass membrane protein</topology>
    </subcellularLocation>
</comment>
<comment type="similarity">
    <text evidence="4 15">Belongs to the cytochrome P450 family.</text>
</comment>
<dbReference type="PROSITE" id="PS00086">
    <property type="entry name" value="CYTOCHROME_P450"/>
    <property type="match status" value="1"/>
</dbReference>
<evidence type="ECO:0000256" key="1">
    <source>
        <dbReference type="ARBA" id="ARBA00001971"/>
    </source>
</evidence>
<feature type="binding site" description="axial binding residue" evidence="14">
    <location>
        <position position="440"/>
    </location>
    <ligand>
        <name>heme</name>
        <dbReference type="ChEBI" id="CHEBI:30413"/>
    </ligand>
    <ligandPart>
        <name>Fe</name>
        <dbReference type="ChEBI" id="CHEBI:18248"/>
    </ligandPart>
</feature>
<keyword evidence="12" id="KW-0472">Membrane</keyword>
<accession>A0A8H5GPX2</accession>
<comment type="pathway">
    <text evidence="3">Secondary metabolite biosynthesis.</text>
</comment>
<evidence type="ECO:0000256" key="2">
    <source>
        <dbReference type="ARBA" id="ARBA00004167"/>
    </source>
</evidence>
<feature type="region of interest" description="Disordered" evidence="16">
    <location>
        <begin position="472"/>
        <end position="494"/>
    </location>
</feature>
<dbReference type="Proteomes" id="UP000559256">
    <property type="component" value="Unassembled WGS sequence"/>
</dbReference>